<evidence type="ECO:0000313" key="3">
    <source>
        <dbReference type="EMBL" id="MEJ1156026.1"/>
    </source>
</evidence>
<dbReference type="SUPFAM" id="SSF51126">
    <property type="entry name" value="Pectin lyase-like"/>
    <property type="match status" value="1"/>
</dbReference>
<protein>
    <submittedName>
        <fullName evidence="3">Right-handed parallel beta-helix repeat-containing protein</fullName>
    </submittedName>
</protein>
<feature type="signal peptide" evidence="1">
    <location>
        <begin position="1"/>
        <end position="25"/>
    </location>
</feature>
<reference evidence="3 4" key="1">
    <citation type="submission" date="2024-02" db="EMBL/GenBank/DDBJ databases">
        <authorList>
            <person name="Saticioglu I.B."/>
        </authorList>
    </citation>
    <scope>NUCLEOTIDE SEQUENCE [LARGE SCALE GENOMIC DNA]</scope>
    <source>
        <strain evidence="3 4">Mu-86</strain>
    </source>
</reference>
<keyword evidence="1" id="KW-0732">Signal</keyword>
<evidence type="ECO:0000256" key="1">
    <source>
        <dbReference type="SAM" id="SignalP"/>
    </source>
</evidence>
<dbReference type="RefSeq" id="WP_337338473.1">
    <property type="nucleotide sequence ID" value="NZ_JBBDGL010000003.1"/>
</dbReference>
<feature type="domain" description="Right handed beta helix" evidence="2">
    <location>
        <begin position="157"/>
        <end position="313"/>
    </location>
</feature>
<accession>A0ABU8LWI0</accession>
<evidence type="ECO:0000313" key="4">
    <source>
        <dbReference type="Proteomes" id="UP001368654"/>
    </source>
</evidence>
<sequence>MRVRRRLASLALVVTAFLTVTAGCAATPAPETPTALDFVQVPGDAETLAEASELVAEGGTIEIGAGVWTEQLLVSTPDVTVRGADRNATIIDGEGLRPYGVVGIADGVRIENLTVTGATFYGVLVTGLHDEAGPAAHGAGAYEPFDPDAFPPLQRFAIQGVTAHNNGLYGIYAFNAQHGVISDSYASGSADSGFYVGQCETCNILVEGNVAERNAVGFENANASGLTVVGNRFSDNRVGMTFLSNYVEAFSPQRDNEVAGNLVSDNVSADSPSQADGGFGIGIGVSGGVDDLFINNRVTGNPRAGVLISNTEDLATIGLTLQLTQFANNGVDVANVSAERAPATGTCIDEAFTALPAALLEAATACSEGEDPAATTADLPQVEAPQGVSFLKVAAPVDQPQFSSAAGMLPDEIVMPDITTYPVPSADLFADRIGTR</sequence>
<keyword evidence="4" id="KW-1185">Reference proteome</keyword>
<gene>
    <name evidence="3" type="ORF">WDU96_10515</name>
</gene>
<feature type="chain" id="PRO_5045687801" evidence="1">
    <location>
        <begin position="26"/>
        <end position="436"/>
    </location>
</feature>
<name>A0ABU8LWI0_9MICO</name>
<dbReference type="Pfam" id="PF13229">
    <property type="entry name" value="Beta_helix"/>
    <property type="match status" value="1"/>
</dbReference>
<dbReference type="Proteomes" id="UP001368654">
    <property type="component" value="Unassembled WGS sequence"/>
</dbReference>
<organism evidence="3 4">
    <name type="scientific">Microbacterium marmarense</name>
    <dbReference type="NCBI Taxonomy" id="3122051"/>
    <lineage>
        <taxon>Bacteria</taxon>
        <taxon>Bacillati</taxon>
        <taxon>Actinomycetota</taxon>
        <taxon>Actinomycetes</taxon>
        <taxon>Micrococcales</taxon>
        <taxon>Microbacteriaceae</taxon>
        <taxon>Microbacterium</taxon>
    </lineage>
</organism>
<evidence type="ECO:0000259" key="2">
    <source>
        <dbReference type="Pfam" id="PF13229"/>
    </source>
</evidence>
<dbReference type="InterPro" id="IPR006626">
    <property type="entry name" value="PbH1"/>
</dbReference>
<dbReference type="Gene3D" id="2.160.20.10">
    <property type="entry name" value="Single-stranded right-handed beta-helix, Pectin lyase-like"/>
    <property type="match status" value="1"/>
</dbReference>
<comment type="caution">
    <text evidence="3">The sequence shown here is derived from an EMBL/GenBank/DDBJ whole genome shotgun (WGS) entry which is preliminary data.</text>
</comment>
<proteinExistence type="predicted"/>
<dbReference type="InterPro" id="IPR039448">
    <property type="entry name" value="Beta_helix"/>
</dbReference>
<dbReference type="InterPro" id="IPR012334">
    <property type="entry name" value="Pectin_lyas_fold"/>
</dbReference>
<dbReference type="InterPro" id="IPR011050">
    <property type="entry name" value="Pectin_lyase_fold/virulence"/>
</dbReference>
<dbReference type="PROSITE" id="PS51257">
    <property type="entry name" value="PROKAR_LIPOPROTEIN"/>
    <property type="match status" value="1"/>
</dbReference>
<dbReference type="EMBL" id="JBBDGL010000003">
    <property type="protein sequence ID" value="MEJ1156026.1"/>
    <property type="molecule type" value="Genomic_DNA"/>
</dbReference>
<dbReference type="SMART" id="SM00710">
    <property type="entry name" value="PbH1"/>
    <property type="match status" value="7"/>
</dbReference>